<sequence>MSPSTSTRATRTDYVAETLRRKIVLGELKPGTPLRLDALSEQLDVSRVPLREALRELHAEGLAVTYPQRGAFVSDIVRFDVVDSFMLLKTVEVAAAERAASERPEATAQLMSTRYQALSNVIHSDRDREKYLTAHQAFHFAVFESIEESPALQRMARILWNSCERFLNAAHVEERLIQSDHEHQRLLAYMADGDVTAIRAIAGMHVEHGAEAALHGLGFAH</sequence>
<keyword evidence="1" id="KW-0805">Transcription regulation</keyword>
<protein>
    <submittedName>
        <fullName evidence="5">GntR family transcriptional regulator</fullName>
    </submittedName>
</protein>
<evidence type="ECO:0000256" key="1">
    <source>
        <dbReference type="ARBA" id="ARBA00023015"/>
    </source>
</evidence>
<dbReference type="EMBL" id="QOIN01000054">
    <property type="protein sequence ID" value="RCG17721.1"/>
    <property type="molecule type" value="Genomic_DNA"/>
</dbReference>
<dbReference type="PROSITE" id="PS50949">
    <property type="entry name" value="HTH_GNTR"/>
    <property type="match status" value="1"/>
</dbReference>
<dbReference type="PANTHER" id="PTHR43537">
    <property type="entry name" value="TRANSCRIPTIONAL REGULATOR, GNTR FAMILY"/>
    <property type="match status" value="1"/>
</dbReference>
<dbReference type="InterPro" id="IPR008920">
    <property type="entry name" value="TF_FadR/GntR_C"/>
</dbReference>
<dbReference type="AlphaFoldDB" id="A0A367EI57"/>
<keyword evidence="6" id="KW-1185">Reference proteome</keyword>
<dbReference type="Proteomes" id="UP000252914">
    <property type="component" value="Unassembled WGS sequence"/>
</dbReference>
<dbReference type="RefSeq" id="WP_114024634.1">
    <property type="nucleotide sequence ID" value="NZ_QOIN01000054.1"/>
</dbReference>
<dbReference type="SUPFAM" id="SSF48008">
    <property type="entry name" value="GntR ligand-binding domain-like"/>
    <property type="match status" value="1"/>
</dbReference>
<dbReference type="Pfam" id="PF07729">
    <property type="entry name" value="FCD"/>
    <property type="match status" value="1"/>
</dbReference>
<dbReference type="SMART" id="SM00895">
    <property type="entry name" value="FCD"/>
    <property type="match status" value="1"/>
</dbReference>
<name>A0A367EI57_9ACTN</name>
<organism evidence="5 6">
    <name type="scientific">Streptomyces diacarni</name>
    <dbReference type="NCBI Taxonomy" id="2800381"/>
    <lineage>
        <taxon>Bacteria</taxon>
        <taxon>Bacillati</taxon>
        <taxon>Actinomycetota</taxon>
        <taxon>Actinomycetes</taxon>
        <taxon>Kitasatosporales</taxon>
        <taxon>Streptomycetaceae</taxon>
        <taxon>Streptomyces</taxon>
    </lineage>
</organism>
<dbReference type="SMART" id="SM00345">
    <property type="entry name" value="HTH_GNTR"/>
    <property type="match status" value="1"/>
</dbReference>
<dbReference type="SUPFAM" id="SSF46785">
    <property type="entry name" value="Winged helix' DNA-binding domain"/>
    <property type="match status" value="1"/>
</dbReference>
<dbReference type="Pfam" id="PF00392">
    <property type="entry name" value="GntR"/>
    <property type="match status" value="1"/>
</dbReference>
<dbReference type="Gene3D" id="1.10.10.10">
    <property type="entry name" value="Winged helix-like DNA-binding domain superfamily/Winged helix DNA-binding domain"/>
    <property type="match status" value="1"/>
</dbReference>
<evidence type="ECO:0000256" key="2">
    <source>
        <dbReference type="ARBA" id="ARBA00023125"/>
    </source>
</evidence>
<accession>A0A367EI57</accession>
<dbReference type="Gene3D" id="1.20.120.530">
    <property type="entry name" value="GntR ligand-binding domain-like"/>
    <property type="match status" value="1"/>
</dbReference>
<gene>
    <name evidence="5" type="ORF">DTL70_27025</name>
</gene>
<dbReference type="GO" id="GO:0003677">
    <property type="term" value="F:DNA binding"/>
    <property type="evidence" value="ECO:0007669"/>
    <property type="project" value="UniProtKB-KW"/>
</dbReference>
<evidence type="ECO:0000313" key="5">
    <source>
        <dbReference type="EMBL" id="RCG17721.1"/>
    </source>
</evidence>
<dbReference type="CDD" id="cd07377">
    <property type="entry name" value="WHTH_GntR"/>
    <property type="match status" value="1"/>
</dbReference>
<dbReference type="InterPro" id="IPR011711">
    <property type="entry name" value="GntR_C"/>
</dbReference>
<dbReference type="InterPro" id="IPR000524">
    <property type="entry name" value="Tscrpt_reg_HTH_GntR"/>
</dbReference>
<evidence type="ECO:0000313" key="6">
    <source>
        <dbReference type="Proteomes" id="UP000252914"/>
    </source>
</evidence>
<dbReference type="GO" id="GO:0003700">
    <property type="term" value="F:DNA-binding transcription factor activity"/>
    <property type="evidence" value="ECO:0007669"/>
    <property type="project" value="InterPro"/>
</dbReference>
<dbReference type="PANTHER" id="PTHR43537:SF5">
    <property type="entry name" value="UXU OPERON TRANSCRIPTIONAL REGULATOR"/>
    <property type="match status" value="1"/>
</dbReference>
<reference evidence="5 6" key="1">
    <citation type="submission" date="2018-06" db="EMBL/GenBank/DDBJ databases">
        <title>Streptomyces reniochalinae sp. nov. and Streptomyces diacarnus sp. nov. from marine sponges.</title>
        <authorList>
            <person name="Li L."/>
        </authorList>
    </citation>
    <scope>NUCLEOTIDE SEQUENCE [LARGE SCALE GENOMIC DNA]</scope>
    <source>
        <strain evidence="5 6">LHW51701</strain>
    </source>
</reference>
<dbReference type="InterPro" id="IPR036390">
    <property type="entry name" value="WH_DNA-bd_sf"/>
</dbReference>
<evidence type="ECO:0000256" key="3">
    <source>
        <dbReference type="ARBA" id="ARBA00023163"/>
    </source>
</evidence>
<feature type="domain" description="HTH gntR-type" evidence="4">
    <location>
        <begin position="9"/>
        <end position="76"/>
    </location>
</feature>
<keyword evidence="3" id="KW-0804">Transcription</keyword>
<comment type="caution">
    <text evidence="5">The sequence shown here is derived from an EMBL/GenBank/DDBJ whole genome shotgun (WGS) entry which is preliminary data.</text>
</comment>
<dbReference type="InterPro" id="IPR036388">
    <property type="entry name" value="WH-like_DNA-bd_sf"/>
</dbReference>
<proteinExistence type="predicted"/>
<evidence type="ECO:0000259" key="4">
    <source>
        <dbReference type="PROSITE" id="PS50949"/>
    </source>
</evidence>
<keyword evidence="2" id="KW-0238">DNA-binding</keyword>